<keyword evidence="5" id="KW-0344">Guanine-nucleotide releasing factor</keyword>
<feature type="compositionally biased region" description="Polar residues" evidence="9">
    <location>
        <begin position="593"/>
        <end position="616"/>
    </location>
</feature>
<dbReference type="PANTHER" id="PTHR23101:SF25">
    <property type="entry name" value="GTPASE-ACTIVATING PROTEIN AND VPS9 DOMAIN-CONTAINING PROTEIN 1"/>
    <property type="match status" value="1"/>
</dbReference>
<proteinExistence type="inferred from homology"/>
<dbReference type="FunFam" id="1.20.1050.80:FF:000001">
    <property type="entry name" value="GTPase-activating protein and VPS9 domain-containing protein 1 isoform X1"/>
    <property type="match status" value="1"/>
</dbReference>
<reference evidence="12" key="1">
    <citation type="journal article" date="2016" name="Gigascience">
        <title>De novo construction of an expanded transcriptome assembly for the western tarnished plant bug, Lygus hesperus.</title>
        <authorList>
            <person name="Tassone E.E."/>
            <person name="Geib S.M."/>
            <person name="Hall B."/>
            <person name="Fabrick J.A."/>
            <person name="Brent C.S."/>
            <person name="Hull J.J."/>
        </authorList>
    </citation>
    <scope>NUCLEOTIDE SEQUENCE</scope>
</reference>
<feature type="compositionally biased region" description="Basic and acidic residues" evidence="9">
    <location>
        <begin position="770"/>
        <end position="784"/>
    </location>
</feature>
<feature type="compositionally biased region" description="Basic and acidic residues" evidence="9">
    <location>
        <begin position="534"/>
        <end position="559"/>
    </location>
</feature>
<dbReference type="Gene3D" id="1.20.1050.80">
    <property type="entry name" value="VPS9 domain"/>
    <property type="match status" value="1"/>
</dbReference>
<evidence type="ECO:0000256" key="1">
    <source>
        <dbReference type="ARBA" id="ARBA00004170"/>
    </source>
</evidence>
<feature type="compositionally biased region" description="Basic and acidic residues" evidence="9">
    <location>
        <begin position="847"/>
        <end position="863"/>
    </location>
</feature>
<dbReference type="PROSITE" id="PS50018">
    <property type="entry name" value="RAS_GTPASE_ACTIV_2"/>
    <property type="match status" value="1"/>
</dbReference>
<dbReference type="GO" id="GO:0031267">
    <property type="term" value="F:small GTPase binding"/>
    <property type="evidence" value="ECO:0007669"/>
    <property type="project" value="TreeGrafter"/>
</dbReference>
<dbReference type="GO" id="GO:0016020">
    <property type="term" value="C:membrane"/>
    <property type="evidence" value="ECO:0007669"/>
    <property type="project" value="UniProtKB-SubCell"/>
</dbReference>
<dbReference type="InterPro" id="IPR037191">
    <property type="entry name" value="VPS9_dom_sf"/>
</dbReference>
<evidence type="ECO:0000256" key="2">
    <source>
        <dbReference type="ARBA" id="ARBA00008489"/>
    </source>
</evidence>
<dbReference type="PROSITE" id="PS51205">
    <property type="entry name" value="VPS9"/>
    <property type="match status" value="1"/>
</dbReference>
<dbReference type="GO" id="GO:0006897">
    <property type="term" value="P:endocytosis"/>
    <property type="evidence" value="ECO:0007669"/>
    <property type="project" value="UniProtKB-KW"/>
</dbReference>
<dbReference type="InterPro" id="IPR003123">
    <property type="entry name" value="VPS9"/>
</dbReference>
<dbReference type="EMBL" id="GDHC01010127">
    <property type="protein sequence ID" value="JAQ08502.1"/>
    <property type="molecule type" value="Transcribed_RNA"/>
</dbReference>
<evidence type="ECO:0000256" key="9">
    <source>
        <dbReference type="SAM" id="MobiDB-lite"/>
    </source>
</evidence>
<protein>
    <recommendedName>
        <fullName evidence="8">Receptor-mediated endocytosis protein 6 homolog</fullName>
    </recommendedName>
</protein>
<dbReference type="Pfam" id="PF00616">
    <property type="entry name" value="RasGAP"/>
    <property type="match status" value="1"/>
</dbReference>
<gene>
    <name evidence="12" type="primary">GAPVD1</name>
    <name evidence="12" type="ORF">g.51309</name>
</gene>
<evidence type="ECO:0000259" key="10">
    <source>
        <dbReference type="PROSITE" id="PS50018"/>
    </source>
</evidence>
<dbReference type="PANTHER" id="PTHR23101">
    <property type="entry name" value="RAB GDP/GTP EXCHANGE FACTOR"/>
    <property type="match status" value="1"/>
</dbReference>
<feature type="compositionally biased region" description="Pro residues" evidence="9">
    <location>
        <begin position="794"/>
        <end position="810"/>
    </location>
</feature>
<feature type="region of interest" description="Disordered" evidence="9">
    <location>
        <begin position="904"/>
        <end position="946"/>
    </location>
</feature>
<accession>A0A146LNZ4</accession>
<dbReference type="Gene3D" id="1.10.246.120">
    <property type="match status" value="1"/>
</dbReference>
<dbReference type="GO" id="GO:0005829">
    <property type="term" value="C:cytosol"/>
    <property type="evidence" value="ECO:0007669"/>
    <property type="project" value="TreeGrafter"/>
</dbReference>
<comment type="function">
    <text evidence="7">Acts both as a GTPase-activating protein (GAP) and a guanine nucleotide exchange factor (GEF), and participates in endocytosis.</text>
</comment>
<feature type="compositionally biased region" description="Basic and acidic residues" evidence="9">
    <location>
        <begin position="908"/>
        <end position="946"/>
    </location>
</feature>
<dbReference type="Pfam" id="PF02204">
    <property type="entry name" value="VPS9"/>
    <property type="match status" value="1"/>
</dbReference>
<dbReference type="GO" id="GO:0051049">
    <property type="term" value="P:regulation of transport"/>
    <property type="evidence" value="ECO:0007669"/>
    <property type="project" value="UniProtKB-ARBA"/>
</dbReference>
<organism evidence="12">
    <name type="scientific">Lygus hesperus</name>
    <name type="common">Western plant bug</name>
    <dbReference type="NCBI Taxonomy" id="30085"/>
    <lineage>
        <taxon>Eukaryota</taxon>
        <taxon>Metazoa</taxon>
        <taxon>Ecdysozoa</taxon>
        <taxon>Arthropoda</taxon>
        <taxon>Hexapoda</taxon>
        <taxon>Insecta</taxon>
        <taxon>Pterygota</taxon>
        <taxon>Neoptera</taxon>
        <taxon>Paraneoptera</taxon>
        <taxon>Hemiptera</taxon>
        <taxon>Heteroptera</taxon>
        <taxon>Panheteroptera</taxon>
        <taxon>Cimicomorpha</taxon>
        <taxon>Miridae</taxon>
        <taxon>Mirini</taxon>
        <taxon>Lygus</taxon>
    </lineage>
</organism>
<dbReference type="SMART" id="SM00167">
    <property type="entry name" value="VPS9"/>
    <property type="match status" value="1"/>
</dbReference>
<keyword evidence="3" id="KW-0343">GTPase activation</keyword>
<evidence type="ECO:0000256" key="7">
    <source>
        <dbReference type="ARBA" id="ARBA00053914"/>
    </source>
</evidence>
<dbReference type="InterPro" id="IPR001936">
    <property type="entry name" value="RasGAP_dom"/>
</dbReference>
<dbReference type="SUPFAM" id="SSF48350">
    <property type="entry name" value="GTPase activation domain, GAP"/>
    <property type="match status" value="1"/>
</dbReference>
<feature type="domain" description="Ras-GAP" evidence="10">
    <location>
        <begin position="147"/>
        <end position="352"/>
    </location>
</feature>
<feature type="domain" description="VPS9" evidence="11">
    <location>
        <begin position="1185"/>
        <end position="1324"/>
    </location>
</feature>
<dbReference type="GO" id="GO:0030139">
    <property type="term" value="C:endocytic vesicle"/>
    <property type="evidence" value="ECO:0007669"/>
    <property type="project" value="TreeGrafter"/>
</dbReference>
<feature type="region of interest" description="Disordered" evidence="9">
    <location>
        <begin position="828"/>
        <end position="867"/>
    </location>
</feature>
<evidence type="ECO:0000313" key="12">
    <source>
        <dbReference type="EMBL" id="JAQ08502.1"/>
    </source>
</evidence>
<keyword evidence="4" id="KW-0254">Endocytosis</keyword>
<dbReference type="GO" id="GO:0005085">
    <property type="term" value="F:guanyl-nucleotide exchange factor activity"/>
    <property type="evidence" value="ECO:0007669"/>
    <property type="project" value="UniProtKB-KW"/>
</dbReference>
<evidence type="ECO:0000256" key="6">
    <source>
        <dbReference type="ARBA" id="ARBA00023136"/>
    </source>
</evidence>
<dbReference type="GO" id="GO:0005096">
    <property type="term" value="F:GTPase activator activity"/>
    <property type="evidence" value="ECO:0007669"/>
    <property type="project" value="UniProtKB-KW"/>
</dbReference>
<feature type="region of interest" description="Disordered" evidence="9">
    <location>
        <begin position="747"/>
        <end position="816"/>
    </location>
</feature>
<sequence>MESSPQMWDIPELASHLRRERLFINSEQAFIQDLNEKVVYSSSRLAQLAWITSHQRLNLNRLVVSRVSPANCCKKARSLDATKFVDAHSILGYQKCHSYGELLRSLRDNPEMVSRCLVEGDRCVPEEVGSLIYSLVAGLYSSCVLPKDRSVVLKILSNLISLQLIESETPRRLLRPGTCAFSCLYSAFHENLYSAKLFLTAALHEPIMKLLMMDENYLDIDPEKVAIRLEERSRLLGTGDEPYKVDLATHRASTVKSLVEVTQTFIDCIRENLHSFPSPVFWLVNQIYLKLTKAKSVTEKEVFTICTDLVFTLFICPAIVKPEPHGITDVPVGSVASFNLIQVAQILQMLALRKYESIDPRLEDLYDQFDRECVSSIIEFIIEANLPSEYEAEEANKVGPLNMSAALFTEAELDSLVNFLRTVSKDVKGDDSKLQKELAEMLAEIPMPAANGHKFVPISPEVPAKKTNLLSKVGKHRSHSNDRGSVQDTSPPERDEFDPIVLIIPFDMNFEPSIGLDSEQKILGIGKSEIGDKITKTEKPLKSEGQEKRTRFSLSHDDGSIGNTSDNLEVVSEAPSNHSVASSLELENEDQNDNLSDMVSANVSGRGSPNISGRDTPSSQIIEEEEQPSPALPARQQLYYNPPTPKRAPQVQQRFDIDDKFGKFEIKTLVEGADETFSLVSDTWSTDVLASDSEILEQVPLQQLQPAAMNLLPTLPTIPTSVLLEPITQLPTQTNDLGETASEAWSTDVMASDSEKMTEIDTDDTASVARSDETGGRLEVEMRNNVESNEPVDEPPPPSPASIRVPPVPSLVPNGSLGPHSVQEIFVQPKPCPAPSGAIPKSISFDKTAERGDKESLDEDGKPKRGFFRSLKLPFKNRRVKSFRGDGYDHGVSVCEPELMPPIRLRRGTSEDGRSTRSDTSDDILAKYRTNRSELEPSETKPKMKADLLLDSSAGTSSEGSSGTRTINVFEDAKKKLRLVLSSSEGHYYPPSQKKADWARKESELASFLHLQLAEALNLNDSSLVPQLYEALRCIRLLNEEECHKLFESLKEEYRKRRPYIIYLINCRQSLLCTLSHLHRLKERVKRDRTLTVEFLSSVCVRLFLEKRADQVSRFIEEFQGCSLADEKSDLSECFLERLYNEMSRDPVWSTASEDQLIQARKSVERCVFNIVYLPAMYPNGDGDIARDLVLHEHISKLANVITPDHKDLRIPVMFHCECPWPSAQAEITKMAAYRSPREKLQCALRCITTIMNLLSLTCVPAADDLVPVLVYVLIMANPPSLMSTIEYVTSFFGNCLEGEEQYYWTQFCSAVEFIKTMDYIINE</sequence>
<dbReference type="SUPFAM" id="SSF109993">
    <property type="entry name" value="VPS9 domain"/>
    <property type="match status" value="1"/>
</dbReference>
<evidence type="ECO:0000256" key="8">
    <source>
        <dbReference type="ARBA" id="ARBA00068997"/>
    </source>
</evidence>
<dbReference type="Pfam" id="PF18151">
    <property type="entry name" value="DUF5601"/>
    <property type="match status" value="1"/>
</dbReference>
<name>A0A146LNZ4_LYGHE</name>
<dbReference type="InterPro" id="IPR041545">
    <property type="entry name" value="DUF5601"/>
</dbReference>
<feature type="region of interest" description="Disordered" evidence="9">
    <location>
        <begin position="471"/>
        <end position="494"/>
    </location>
</feature>
<feature type="region of interest" description="Disordered" evidence="9">
    <location>
        <begin position="534"/>
        <end position="635"/>
    </location>
</feature>
<evidence type="ECO:0000256" key="3">
    <source>
        <dbReference type="ARBA" id="ARBA00022468"/>
    </source>
</evidence>
<dbReference type="InterPro" id="IPR008936">
    <property type="entry name" value="Rho_GTPase_activation_prot"/>
</dbReference>
<evidence type="ECO:0000256" key="4">
    <source>
        <dbReference type="ARBA" id="ARBA00022583"/>
    </source>
</evidence>
<comment type="subcellular location">
    <subcellularLocation>
        <location evidence="1">Membrane</location>
        <topology evidence="1">Peripheral membrane protein</topology>
    </subcellularLocation>
</comment>
<comment type="similarity">
    <text evidence="2">Belongs to the GAPVD1 family.</text>
</comment>
<evidence type="ECO:0000259" key="11">
    <source>
        <dbReference type="PROSITE" id="PS51205"/>
    </source>
</evidence>
<dbReference type="Gene3D" id="1.10.506.10">
    <property type="entry name" value="GTPase Activation - p120gap, domain 1"/>
    <property type="match status" value="1"/>
</dbReference>
<dbReference type="InterPro" id="IPR045046">
    <property type="entry name" value="Vps9-like"/>
</dbReference>
<keyword evidence="6" id="KW-0472">Membrane</keyword>
<evidence type="ECO:0000256" key="5">
    <source>
        <dbReference type="ARBA" id="ARBA00022658"/>
    </source>
</evidence>